<comment type="caution">
    <text evidence="2">The sequence shown here is derived from an EMBL/GenBank/DDBJ whole genome shotgun (WGS) entry which is preliminary data.</text>
</comment>
<gene>
    <name evidence="2" type="ORF">AAE039_14610</name>
</gene>
<keyword evidence="1" id="KW-0812">Transmembrane</keyword>
<sequence length="138" mass="14707">MSSTDDSRIDPDEWHAQERGLRAALSGQRAGPDAPDYLRIAQAIASAPQSGPPMRFARDVAAHIARHDAGIERWVSRALLGVLAVAVLALVSLFGPAWWRAIEHAAGSAATGWLLAGAACVALSWLAARWRASGRKHP</sequence>
<proteinExistence type="predicted"/>
<organism evidence="2 3">
    <name type="scientific">Stenotrophomonas bentonitica</name>
    <dbReference type="NCBI Taxonomy" id="1450134"/>
    <lineage>
        <taxon>Bacteria</taxon>
        <taxon>Pseudomonadati</taxon>
        <taxon>Pseudomonadota</taxon>
        <taxon>Gammaproteobacteria</taxon>
        <taxon>Lysobacterales</taxon>
        <taxon>Lysobacteraceae</taxon>
        <taxon>Stenotrophomonas</taxon>
    </lineage>
</organism>
<keyword evidence="1" id="KW-0472">Membrane</keyword>
<evidence type="ECO:0000256" key="1">
    <source>
        <dbReference type="SAM" id="Phobius"/>
    </source>
</evidence>
<evidence type="ECO:0000313" key="2">
    <source>
        <dbReference type="EMBL" id="MEL3954788.1"/>
    </source>
</evidence>
<evidence type="ECO:0008006" key="4">
    <source>
        <dbReference type="Google" id="ProtNLM"/>
    </source>
</evidence>
<name>A0ABU9JPN5_9GAMM</name>
<protein>
    <recommendedName>
        <fullName evidence="4">Transmembrane protein</fullName>
    </recommendedName>
</protein>
<accession>A0ABU9JPN5</accession>
<dbReference type="Proteomes" id="UP001455088">
    <property type="component" value="Unassembled WGS sequence"/>
</dbReference>
<evidence type="ECO:0000313" key="3">
    <source>
        <dbReference type="Proteomes" id="UP001455088"/>
    </source>
</evidence>
<dbReference type="EMBL" id="JBBYHY010000007">
    <property type="protein sequence ID" value="MEL3954788.1"/>
    <property type="molecule type" value="Genomic_DNA"/>
</dbReference>
<reference evidence="2 3" key="1">
    <citation type="submission" date="2024-04" db="EMBL/GenBank/DDBJ databases">
        <title>Bacterial endophytes with biocontrol capabilities against important plant pathogens.</title>
        <authorList>
            <person name="Alayande K.A."/>
        </authorList>
    </citation>
    <scope>NUCLEOTIDE SEQUENCE [LARGE SCALE GENOMIC DNA]</scope>
    <source>
        <strain evidence="2 3">KV22</strain>
    </source>
</reference>
<feature type="transmembrane region" description="Helical" evidence="1">
    <location>
        <begin position="78"/>
        <end position="99"/>
    </location>
</feature>
<keyword evidence="1" id="KW-1133">Transmembrane helix</keyword>
<keyword evidence="3" id="KW-1185">Reference proteome</keyword>
<dbReference type="RefSeq" id="WP_070426820.1">
    <property type="nucleotide sequence ID" value="NZ_JBBYHY010000007.1"/>
</dbReference>
<feature type="transmembrane region" description="Helical" evidence="1">
    <location>
        <begin position="105"/>
        <end position="128"/>
    </location>
</feature>